<evidence type="ECO:0000256" key="1">
    <source>
        <dbReference type="SAM" id="Phobius"/>
    </source>
</evidence>
<dbReference type="Pfam" id="PF04964">
    <property type="entry name" value="Flp_Fap"/>
    <property type="match status" value="1"/>
</dbReference>
<keyword evidence="1" id="KW-0812">Transmembrane</keyword>
<organism evidence="2 3">
    <name type="scientific">Modestobacter italicus (strain DSM 44449 / CECT 9708 / BC 501)</name>
    <dbReference type="NCBI Taxonomy" id="2732864"/>
    <lineage>
        <taxon>Bacteria</taxon>
        <taxon>Bacillati</taxon>
        <taxon>Actinomycetota</taxon>
        <taxon>Actinomycetes</taxon>
        <taxon>Geodermatophilales</taxon>
        <taxon>Geodermatophilaceae</taxon>
        <taxon>Modestobacter</taxon>
    </lineage>
</organism>
<evidence type="ECO:0000313" key="3">
    <source>
        <dbReference type="Proteomes" id="UP000006461"/>
    </source>
</evidence>
<dbReference type="OrthoDB" id="5197126at2"/>
<reference evidence="2 3" key="1">
    <citation type="journal article" date="2012" name="J. Bacteriol.">
        <title>Genome Sequence of Radiation-Resistant Modestobacter marinus Strain BC501, a Representative Actinobacterium That Thrives on Calcareous Stone Surfaces.</title>
        <authorList>
            <person name="Normand P."/>
            <person name="Gury J."/>
            <person name="Pujic P."/>
            <person name="Chouaia B."/>
            <person name="Crotti E."/>
            <person name="Brusetti L."/>
            <person name="Daffonchio D."/>
            <person name="Vacherie B."/>
            <person name="Barbe V."/>
            <person name="Medigue C."/>
            <person name="Calteau A."/>
            <person name="Ghodhbane-Gtari F."/>
            <person name="Essoussi I."/>
            <person name="Nouioui I."/>
            <person name="Abbassi-Ghozzi I."/>
            <person name="Gtari M."/>
        </authorList>
    </citation>
    <scope>NUCLEOTIDE SEQUENCE [LARGE SCALE GENOMIC DNA]</scope>
    <source>
        <strain evidence="3">BC 501</strain>
    </source>
</reference>
<evidence type="ECO:0000313" key="2">
    <source>
        <dbReference type="EMBL" id="CCH86782.1"/>
    </source>
</evidence>
<dbReference type="STRING" id="477641.MODMU_1333"/>
<proteinExistence type="predicted"/>
<dbReference type="EMBL" id="FO203431">
    <property type="protein sequence ID" value="CCH86782.1"/>
    <property type="molecule type" value="Genomic_DNA"/>
</dbReference>
<keyword evidence="1" id="KW-1133">Transmembrane helix</keyword>
<dbReference type="eggNOG" id="COG3847">
    <property type="taxonomic scope" value="Bacteria"/>
</dbReference>
<accession>I4ETR9</accession>
<keyword evidence="3" id="KW-1185">Reference proteome</keyword>
<dbReference type="KEGG" id="mmar:MODMU_1333"/>
<sequence length="80" mass="8165">MVTLFQSLYTLSLVAGERVSGRVTSLKEERGASAVEYALLVGLIAAAVVAAVALFGPKLNTLFDSVNVNGTKPATTPAAG</sequence>
<dbReference type="HOGENOM" id="CLU_171854_4_2_11"/>
<dbReference type="Proteomes" id="UP000006461">
    <property type="component" value="Chromosome"/>
</dbReference>
<protein>
    <submittedName>
        <fullName evidence="2">Flp/Fap pilin component</fullName>
    </submittedName>
</protein>
<keyword evidence="1" id="KW-0472">Membrane</keyword>
<dbReference type="AlphaFoldDB" id="I4ETR9"/>
<feature type="transmembrane region" description="Helical" evidence="1">
    <location>
        <begin position="37"/>
        <end position="55"/>
    </location>
</feature>
<gene>
    <name evidence="2" type="ordered locus">MODMU_1333</name>
</gene>
<name>I4ETR9_MODI5</name>
<dbReference type="InterPro" id="IPR007047">
    <property type="entry name" value="Flp_Fap"/>
</dbReference>